<organism evidence="1 2">
    <name type="scientific">Crossiella equi</name>
    <dbReference type="NCBI Taxonomy" id="130796"/>
    <lineage>
        <taxon>Bacteria</taxon>
        <taxon>Bacillati</taxon>
        <taxon>Actinomycetota</taxon>
        <taxon>Actinomycetes</taxon>
        <taxon>Pseudonocardiales</taxon>
        <taxon>Pseudonocardiaceae</taxon>
        <taxon>Crossiella</taxon>
    </lineage>
</organism>
<protein>
    <submittedName>
        <fullName evidence="1">Uncharacterized protein</fullName>
    </submittedName>
</protein>
<dbReference type="RefSeq" id="WP_086789704.1">
    <property type="nucleotide sequence ID" value="NZ_JAGIOO010000001.1"/>
</dbReference>
<evidence type="ECO:0000313" key="2">
    <source>
        <dbReference type="Proteomes" id="UP001519363"/>
    </source>
</evidence>
<dbReference type="Proteomes" id="UP001519363">
    <property type="component" value="Unassembled WGS sequence"/>
</dbReference>
<comment type="caution">
    <text evidence="1">The sequence shown here is derived from an EMBL/GenBank/DDBJ whole genome shotgun (WGS) entry which is preliminary data.</text>
</comment>
<sequence>MPLDKNGRAKPGEGPSEPESMLLVGQALGCETNWFDDGSADGQYDFAAGAETAVEITFLTNFEEEMNDAALAGITASHPGTGLNRSWEVMLNDDARAKPTKKLGLIDALWPRLAELERREIREIAPWRGCGALPRFMHEPGCPVPELQQLGVHNAWQVPSMDHEARLHLTVVSFWDQANGPGDVAEVIEAEFAAKPDLAAKLARAMDRQHRHIFFWARHSLALETRELHSDTLPERKPVLPAEVTGVWVGVYGRWDRAFFYSQATGWVRHALRATPAGV</sequence>
<dbReference type="EMBL" id="JAGIOO010000001">
    <property type="protein sequence ID" value="MBP2477674.1"/>
    <property type="molecule type" value="Genomic_DNA"/>
</dbReference>
<reference evidence="1 2" key="1">
    <citation type="submission" date="2021-03" db="EMBL/GenBank/DDBJ databases">
        <title>Sequencing the genomes of 1000 actinobacteria strains.</title>
        <authorList>
            <person name="Klenk H.-P."/>
        </authorList>
    </citation>
    <scope>NUCLEOTIDE SEQUENCE [LARGE SCALE GENOMIC DNA]</scope>
    <source>
        <strain evidence="1 2">DSM 44580</strain>
    </source>
</reference>
<proteinExistence type="predicted"/>
<evidence type="ECO:0000313" key="1">
    <source>
        <dbReference type="EMBL" id="MBP2477674.1"/>
    </source>
</evidence>
<accession>A0ABS5AM81</accession>
<keyword evidence="2" id="KW-1185">Reference proteome</keyword>
<gene>
    <name evidence="1" type="ORF">JOF53_006546</name>
</gene>
<name>A0ABS5AM81_9PSEU</name>